<dbReference type="InterPro" id="IPR031656">
    <property type="entry name" value="DAO_C"/>
</dbReference>
<dbReference type="SUPFAM" id="SSF51905">
    <property type="entry name" value="FAD/NAD(P)-binding domain"/>
    <property type="match status" value="1"/>
</dbReference>
<keyword evidence="10" id="KW-1185">Reference proteome</keyword>
<dbReference type="OrthoDB" id="9766796at2"/>
<evidence type="ECO:0000313" key="10">
    <source>
        <dbReference type="Proteomes" id="UP000035199"/>
    </source>
</evidence>
<dbReference type="InterPro" id="IPR000447">
    <property type="entry name" value="G3P_DH_FAD-dep"/>
</dbReference>
<sequence>MFSTVLNAQVRRDWWAELEKHPKVDVLVVGAGITGVGVALDAATRGLKVLVVDQQDLAHGTSRFSSKLVHGGLRYLAKGEVRIAFHSAKERGLLMEVLAPHLVSALPQVTLVGPDTNLFQKAAVRLGFWAGDVLRLMAGTKSSTLPRSRFVGRREALALCPAANPNGLRGAFVNFDGQMIDDARLVTAVARTAVGAGAKVLTYVSAHQVTGTGTELVDEKTGARLNISAKAVVNAAGVWAGQVDPGIKLRTSRGTHLVIPAHRLGNPTGALTVPLPGSVSRFVFAMPEQLGRVYLGLTDVELDGEIPDVPDAPKEDEEFLLAAFNRALATDLTEADVVGAFAGLRPLIDSGESKTSADLSRKHAVLESETGVISVVGGKFTEYRLMAQETVDEVIRRRQLPAGPCRTHAYPLVGAPGHCESQGKTTADHTGLPESLIARFGLEARTVVDRATIDRPLEKVAGLDVTRAEVEFAITHEGALGADDVLDRRTRIGLVPVDREAALAEVAAIVAEVS</sequence>
<dbReference type="KEGG" id="cmv:CMUST_13295"/>
<dbReference type="STRING" id="571915.CMUST_13295"/>
<dbReference type="EC" id="1.1.5.3" evidence="9"/>
<dbReference type="GO" id="GO:0004368">
    <property type="term" value="F:glycerol-3-phosphate dehydrogenase (quinone) activity"/>
    <property type="evidence" value="ECO:0007669"/>
    <property type="project" value="UniProtKB-EC"/>
</dbReference>
<keyword evidence="3" id="KW-0285">Flavoprotein</keyword>
<name>A0A0G3H545_9CORY</name>
<protein>
    <submittedName>
        <fullName evidence="9">Glycerol-3-phosphate dehydrogenase</fullName>
        <ecNumber evidence="9">1.1.5.3</ecNumber>
    </submittedName>
</protein>
<dbReference type="PATRIC" id="fig|571915.4.peg.2852"/>
<evidence type="ECO:0000256" key="2">
    <source>
        <dbReference type="ARBA" id="ARBA00007330"/>
    </source>
</evidence>
<evidence type="ECO:0000259" key="8">
    <source>
        <dbReference type="Pfam" id="PF16901"/>
    </source>
</evidence>
<keyword evidence="5" id="KW-0274">FAD</keyword>
<gene>
    <name evidence="9" type="primary">glpD1</name>
    <name evidence="9" type="ORF">CMUST_13295</name>
</gene>
<dbReference type="RefSeq" id="WP_052844857.1">
    <property type="nucleotide sequence ID" value="NZ_CP011542.1"/>
</dbReference>
<feature type="domain" description="FAD dependent oxidoreductase" evidence="7">
    <location>
        <begin position="25"/>
        <end position="350"/>
    </location>
</feature>
<dbReference type="EMBL" id="CP011542">
    <property type="protein sequence ID" value="AKK06953.1"/>
    <property type="molecule type" value="Genomic_DNA"/>
</dbReference>
<evidence type="ECO:0000256" key="5">
    <source>
        <dbReference type="ARBA" id="ARBA00022827"/>
    </source>
</evidence>
<dbReference type="InterPro" id="IPR036188">
    <property type="entry name" value="FAD/NAD-bd_sf"/>
</dbReference>
<comment type="cofactor">
    <cofactor evidence="1">
        <name>FAD</name>
        <dbReference type="ChEBI" id="CHEBI:57692"/>
    </cofactor>
</comment>
<dbReference type="InterPro" id="IPR006076">
    <property type="entry name" value="FAD-dep_OxRdtase"/>
</dbReference>
<dbReference type="InterPro" id="IPR038299">
    <property type="entry name" value="DAO_C_sf"/>
</dbReference>
<dbReference type="Pfam" id="PF16901">
    <property type="entry name" value="DAO_C"/>
    <property type="match status" value="1"/>
</dbReference>
<keyword evidence="6 9" id="KW-0560">Oxidoreductase</keyword>
<dbReference type="Gene3D" id="1.10.8.870">
    <property type="entry name" value="Alpha-glycerophosphate oxidase, cap domain"/>
    <property type="match status" value="1"/>
</dbReference>
<feature type="domain" description="Alpha-glycerophosphate oxidase C-terminal" evidence="8">
    <location>
        <begin position="405"/>
        <end position="512"/>
    </location>
</feature>
<evidence type="ECO:0000256" key="1">
    <source>
        <dbReference type="ARBA" id="ARBA00001974"/>
    </source>
</evidence>
<organism evidence="9 10">
    <name type="scientific">Corynebacterium mustelae</name>
    <dbReference type="NCBI Taxonomy" id="571915"/>
    <lineage>
        <taxon>Bacteria</taxon>
        <taxon>Bacillati</taxon>
        <taxon>Actinomycetota</taxon>
        <taxon>Actinomycetes</taxon>
        <taxon>Mycobacteriales</taxon>
        <taxon>Corynebacteriaceae</taxon>
        <taxon>Corynebacterium</taxon>
    </lineage>
</organism>
<evidence type="ECO:0000313" key="9">
    <source>
        <dbReference type="EMBL" id="AKK06953.1"/>
    </source>
</evidence>
<dbReference type="Gene3D" id="3.30.9.10">
    <property type="entry name" value="D-Amino Acid Oxidase, subunit A, domain 2"/>
    <property type="match status" value="1"/>
</dbReference>
<dbReference type="Proteomes" id="UP000035199">
    <property type="component" value="Chromosome"/>
</dbReference>
<dbReference type="GO" id="GO:0046168">
    <property type="term" value="P:glycerol-3-phosphate catabolic process"/>
    <property type="evidence" value="ECO:0007669"/>
    <property type="project" value="TreeGrafter"/>
</dbReference>
<reference evidence="9 10" key="1">
    <citation type="journal article" date="2015" name="Genome Announc.">
        <title>Complete Genome Sequence of the Type Strain Corynebacterium mustelae DSM 45274, Isolated from Various Tissues of a Male Ferret with Lethal Sepsis.</title>
        <authorList>
            <person name="Ruckert C."/>
            <person name="Eimer J."/>
            <person name="Winkler A."/>
            <person name="Tauch A."/>
        </authorList>
    </citation>
    <scope>NUCLEOTIDE SEQUENCE [LARGE SCALE GENOMIC DNA]</scope>
    <source>
        <strain evidence="9 10">DSM 45274</strain>
    </source>
</reference>
<dbReference type="AlphaFoldDB" id="A0A0G3H545"/>
<dbReference type="PANTHER" id="PTHR11985:SF35">
    <property type="entry name" value="ANAEROBIC GLYCEROL-3-PHOSPHATE DEHYDROGENASE SUBUNIT A"/>
    <property type="match status" value="1"/>
</dbReference>
<dbReference type="GO" id="GO:0006071">
    <property type="term" value="P:glycerol metabolic process"/>
    <property type="evidence" value="ECO:0007669"/>
    <property type="project" value="UniProtKB-KW"/>
</dbReference>
<dbReference type="PANTHER" id="PTHR11985">
    <property type="entry name" value="GLYCEROL-3-PHOSPHATE DEHYDROGENASE"/>
    <property type="match status" value="1"/>
</dbReference>
<accession>A0A0G3H545</accession>
<evidence type="ECO:0000256" key="3">
    <source>
        <dbReference type="ARBA" id="ARBA00022630"/>
    </source>
</evidence>
<reference evidence="10" key="2">
    <citation type="submission" date="2015-05" db="EMBL/GenBank/DDBJ databases">
        <title>Complete genome sequence of Corynebacterium mustelae DSM 45274, isolated from various tissues of a male ferret with lethal sepsis.</title>
        <authorList>
            <person name="Ruckert C."/>
            <person name="Albersmeier A."/>
            <person name="Winkler A."/>
            <person name="Tauch A."/>
        </authorList>
    </citation>
    <scope>NUCLEOTIDE SEQUENCE [LARGE SCALE GENOMIC DNA]</scope>
    <source>
        <strain evidence="10">DSM 45274</strain>
    </source>
</reference>
<proteinExistence type="inferred from homology"/>
<evidence type="ECO:0000259" key="7">
    <source>
        <dbReference type="Pfam" id="PF01266"/>
    </source>
</evidence>
<evidence type="ECO:0000256" key="6">
    <source>
        <dbReference type="ARBA" id="ARBA00023002"/>
    </source>
</evidence>
<dbReference type="Gene3D" id="3.50.50.60">
    <property type="entry name" value="FAD/NAD(P)-binding domain"/>
    <property type="match status" value="1"/>
</dbReference>
<keyword evidence="4" id="KW-0319">Glycerol metabolism</keyword>
<comment type="similarity">
    <text evidence="2">Belongs to the FAD-dependent glycerol-3-phosphate dehydrogenase family.</text>
</comment>
<evidence type="ECO:0000256" key="4">
    <source>
        <dbReference type="ARBA" id="ARBA00022798"/>
    </source>
</evidence>
<dbReference type="PRINTS" id="PR01001">
    <property type="entry name" value="FADG3PDH"/>
</dbReference>
<dbReference type="PROSITE" id="PS00978">
    <property type="entry name" value="FAD_G3PDH_2"/>
    <property type="match status" value="1"/>
</dbReference>
<dbReference type="Pfam" id="PF01266">
    <property type="entry name" value="DAO"/>
    <property type="match status" value="1"/>
</dbReference>